<proteinExistence type="inferred from homology"/>
<dbReference type="PANTHER" id="PTHR33540">
    <property type="entry name" value="TRNA THREONYLCARBAMOYLADENOSINE BIOSYNTHESIS PROTEIN TSAE"/>
    <property type="match status" value="1"/>
</dbReference>
<comment type="similarity">
    <text evidence="2">Belongs to the TsaE family.</text>
</comment>
<keyword evidence="5" id="KW-0819">tRNA processing</keyword>
<evidence type="ECO:0000256" key="7">
    <source>
        <dbReference type="ARBA" id="ARBA00022741"/>
    </source>
</evidence>
<dbReference type="AlphaFoldDB" id="A0A1G1W214"/>
<evidence type="ECO:0000256" key="4">
    <source>
        <dbReference type="ARBA" id="ARBA00022490"/>
    </source>
</evidence>
<reference evidence="11 12" key="1">
    <citation type="journal article" date="2016" name="Nat. Commun.">
        <title>Thousands of microbial genomes shed light on interconnected biogeochemical processes in an aquifer system.</title>
        <authorList>
            <person name="Anantharaman K."/>
            <person name="Brown C.T."/>
            <person name="Hug L.A."/>
            <person name="Sharon I."/>
            <person name="Castelle C.J."/>
            <person name="Probst A.J."/>
            <person name="Thomas B.C."/>
            <person name="Singh A."/>
            <person name="Wilkins M.J."/>
            <person name="Karaoz U."/>
            <person name="Brodie E.L."/>
            <person name="Williams K.H."/>
            <person name="Hubbard S.S."/>
            <person name="Banfield J.F."/>
        </authorList>
    </citation>
    <scope>NUCLEOTIDE SEQUENCE [LARGE SCALE GENOMIC DNA]</scope>
</reference>
<accession>A0A1G1W214</accession>
<dbReference type="Proteomes" id="UP000176299">
    <property type="component" value="Unassembled WGS sequence"/>
</dbReference>
<comment type="subcellular location">
    <subcellularLocation>
        <location evidence="1">Cytoplasm</location>
    </subcellularLocation>
</comment>
<keyword evidence="7" id="KW-0547">Nucleotide-binding</keyword>
<dbReference type="GO" id="GO:0046872">
    <property type="term" value="F:metal ion binding"/>
    <property type="evidence" value="ECO:0007669"/>
    <property type="project" value="UniProtKB-KW"/>
</dbReference>
<dbReference type="InterPro" id="IPR003442">
    <property type="entry name" value="T6A_TsaE"/>
</dbReference>
<dbReference type="Pfam" id="PF02367">
    <property type="entry name" value="TsaE"/>
    <property type="match status" value="2"/>
</dbReference>
<evidence type="ECO:0000313" key="11">
    <source>
        <dbReference type="EMBL" id="OGY21715.1"/>
    </source>
</evidence>
<protein>
    <recommendedName>
        <fullName evidence="3">tRNA threonylcarbamoyladenosine biosynthesis protein TsaE</fullName>
    </recommendedName>
    <alternativeName>
        <fullName evidence="10">t(6)A37 threonylcarbamoyladenosine biosynthesis protein TsaE</fullName>
    </alternativeName>
</protein>
<dbReference type="InterPro" id="IPR027417">
    <property type="entry name" value="P-loop_NTPase"/>
</dbReference>
<dbReference type="GO" id="GO:0005524">
    <property type="term" value="F:ATP binding"/>
    <property type="evidence" value="ECO:0007669"/>
    <property type="project" value="UniProtKB-KW"/>
</dbReference>
<evidence type="ECO:0000256" key="5">
    <source>
        <dbReference type="ARBA" id="ARBA00022694"/>
    </source>
</evidence>
<keyword evidence="4" id="KW-0963">Cytoplasm</keyword>
<dbReference type="Gene3D" id="3.40.50.300">
    <property type="entry name" value="P-loop containing nucleotide triphosphate hydrolases"/>
    <property type="match status" value="1"/>
</dbReference>
<dbReference type="GO" id="GO:0005737">
    <property type="term" value="C:cytoplasm"/>
    <property type="evidence" value="ECO:0007669"/>
    <property type="project" value="UniProtKB-SubCell"/>
</dbReference>
<comment type="caution">
    <text evidence="11">The sequence shown here is derived from an EMBL/GenBank/DDBJ whole genome shotgun (WGS) entry which is preliminary data.</text>
</comment>
<evidence type="ECO:0000256" key="10">
    <source>
        <dbReference type="ARBA" id="ARBA00032441"/>
    </source>
</evidence>
<evidence type="ECO:0000313" key="12">
    <source>
        <dbReference type="Proteomes" id="UP000176299"/>
    </source>
</evidence>
<sequence>MEKVTREFTSKSAEETKSFAKNLAKKIKAGEIVALYGSLGAGKTTFVQGLVAGLGYEGRVFSPTFIFVRPYKLANSKHPPARLRQANRAGKTGNRKQKGKIKTLYHIDLYRVEKETDLKTLGIEEFLADKDAASVIEWPEKIDKILPKETIKIKIEIIGENERRIKVDE</sequence>
<dbReference type="GO" id="GO:0002949">
    <property type="term" value="P:tRNA threonylcarbamoyladenosine modification"/>
    <property type="evidence" value="ECO:0007669"/>
    <property type="project" value="InterPro"/>
</dbReference>
<name>A0A1G1W214_9BACT</name>
<keyword evidence="11" id="KW-0808">Transferase</keyword>
<evidence type="ECO:0000256" key="8">
    <source>
        <dbReference type="ARBA" id="ARBA00022840"/>
    </source>
</evidence>
<keyword evidence="9" id="KW-0460">Magnesium</keyword>
<dbReference type="NCBIfam" id="TIGR00150">
    <property type="entry name" value="T6A_YjeE"/>
    <property type="match status" value="1"/>
</dbReference>
<keyword evidence="8" id="KW-0067">ATP-binding</keyword>
<evidence type="ECO:0000256" key="1">
    <source>
        <dbReference type="ARBA" id="ARBA00004496"/>
    </source>
</evidence>
<organism evidence="11 12">
    <name type="scientific">Candidatus Woykebacteria bacterium GWA1_44_8</name>
    <dbReference type="NCBI Taxonomy" id="1802591"/>
    <lineage>
        <taxon>Bacteria</taxon>
        <taxon>Candidatus Woykeibacteriota</taxon>
    </lineage>
</organism>
<dbReference type="GO" id="GO:0016740">
    <property type="term" value="F:transferase activity"/>
    <property type="evidence" value="ECO:0007669"/>
    <property type="project" value="UniProtKB-KW"/>
</dbReference>
<dbReference type="SUPFAM" id="SSF52540">
    <property type="entry name" value="P-loop containing nucleoside triphosphate hydrolases"/>
    <property type="match status" value="1"/>
</dbReference>
<evidence type="ECO:0000256" key="6">
    <source>
        <dbReference type="ARBA" id="ARBA00022723"/>
    </source>
</evidence>
<dbReference type="EMBL" id="MHCN01000011">
    <property type="protein sequence ID" value="OGY21715.1"/>
    <property type="molecule type" value="Genomic_DNA"/>
</dbReference>
<gene>
    <name evidence="11" type="ORF">A2113_04140</name>
</gene>
<evidence type="ECO:0000256" key="3">
    <source>
        <dbReference type="ARBA" id="ARBA00019010"/>
    </source>
</evidence>
<dbReference type="PANTHER" id="PTHR33540:SF2">
    <property type="entry name" value="TRNA THREONYLCARBAMOYLADENOSINE BIOSYNTHESIS PROTEIN TSAE"/>
    <property type="match status" value="1"/>
</dbReference>
<dbReference type="STRING" id="1802591.A2113_04140"/>
<keyword evidence="6" id="KW-0479">Metal-binding</keyword>
<evidence type="ECO:0000256" key="9">
    <source>
        <dbReference type="ARBA" id="ARBA00022842"/>
    </source>
</evidence>
<evidence type="ECO:0000256" key="2">
    <source>
        <dbReference type="ARBA" id="ARBA00007599"/>
    </source>
</evidence>